<dbReference type="EMBL" id="HBUF01047055">
    <property type="protein sequence ID" value="CAG6620106.1"/>
    <property type="molecule type" value="Transcribed_RNA"/>
</dbReference>
<dbReference type="AlphaFoldDB" id="A0A8D8PZQ2"/>
<evidence type="ECO:0000256" key="1">
    <source>
        <dbReference type="SAM" id="MobiDB-lite"/>
    </source>
</evidence>
<accession>A0A8D8PZQ2</accession>
<feature type="region of interest" description="Disordered" evidence="1">
    <location>
        <begin position="69"/>
        <end position="102"/>
    </location>
</feature>
<reference evidence="2" key="1">
    <citation type="submission" date="2021-05" db="EMBL/GenBank/DDBJ databases">
        <authorList>
            <person name="Alioto T."/>
            <person name="Alioto T."/>
            <person name="Gomez Garrido J."/>
        </authorList>
    </citation>
    <scope>NUCLEOTIDE SEQUENCE</scope>
</reference>
<sequence length="612" mass="68958">MDTISGLLSSWNLAELVPVFEENLISLELLKELNPANPLEAFASLNLPIHQQVRFSSNWRKWIATLQTSPSTSTPSRCTTHQTPSTSTPSSYTTLLTPTTSTPSASDYVSSFLREQNPYPVAIDFQGFNSAYNTSPDPLYPQQSYQTQQFDLQTQSESLQQIQAELTTTSSELPQVRSSSVQTSSASIFTEDFLKQALIARGREGQKLIDDGKQGSLNNEKRKLLVDTIVSRIVTQTPDKIPSDRDFTCVAEQIVTLFPREESKLYYRPYARPTETCGKLNAGGILYNKFFSVRKGYGRRGLIEIPKRRKSTSSTTSSESTTNSSQSLGTVFRDAGEQDNQIVDEAITWLKTEIEPWNVVETKWRETAKYRLELLTSVSVKFETISDYADTYPCLKEANGYKLLTDDFDLEYADKADALFGGLYTCRERIIELARKPSSHFVKEVNDLIDSCGELSADRNSLALLLLPYVISPPPGKKIKSKPLLKPSVVEQRDAFLFHLKDEGDLVKAVDTRRAKLQESGLTLQPWIVYVGEDKLNPTKVFIIVDNIKYIVGSLFDAVNITYKIFHATQALYPYECENIWLALQLGFYKMTTKYDKSYTTVTKLLVDIGLQ</sequence>
<feature type="region of interest" description="Disordered" evidence="1">
    <location>
        <begin position="307"/>
        <end position="329"/>
    </location>
</feature>
<protein>
    <submittedName>
        <fullName evidence="2">Uncharacterized protein</fullName>
    </submittedName>
</protein>
<organism evidence="2">
    <name type="scientific">Cacopsylla melanoneura</name>
    <dbReference type="NCBI Taxonomy" id="428564"/>
    <lineage>
        <taxon>Eukaryota</taxon>
        <taxon>Metazoa</taxon>
        <taxon>Ecdysozoa</taxon>
        <taxon>Arthropoda</taxon>
        <taxon>Hexapoda</taxon>
        <taxon>Insecta</taxon>
        <taxon>Pterygota</taxon>
        <taxon>Neoptera</taxon>
        <taxon>Paraneoptera</taxon>
        <taxon>Hemiptera</taxon>
        <taxon>Sternorrhyncha</taxon>
        <taxon>Psylloidea</taxon>
        <taxon>Psyllidae</taxon>
        <taxon>Psyllinae</taxon>
        <taxon>Cacopsylla</taxon>
    </lineage>
</organism>
<feature type="compositionally biased region" description="Low complexity" evidence="1">
    <location>
        <begin position="312"/>
        <end position="327"/>
    </location>
</feature>
<proteinExistence type="predicted"/>
<name>A0A8D8PZQ2_9HEMI</name>
<evidence type="ECO:0000313" key="2">
    <source>
        <dbReference type="EMBL" id="CAG6620106.1"/>
    </source>
</evidence>